<dbReference type="AlphaFoldDB" id="A0A1I7VXK5"/>
<reference evidence="1" key="1">
    <citation type="submission" date="2012-04" db="EMBL/GenBank/DDBJ databases">
        <title>The Genome Sequence of Loa loa.</title>
        <authorList>
            <consortium name="The Broad Institute Genome Sequencing Platform"/>
            <consortium name="Broad Institute Genome Sequencing Center for Infectious Disease"/>
            <person name="Nutman T.B."/>
            <person name="Fink D.L."/>
            <person name="Russ C."/>
            <person name="Young S."/>
            <person name="Zeng Q."/>
            <person name="Gargeya S."/>
            <person name="Alvarado L."/>
            <person name="Berlin A."/>
            <person name="Chapman S.B."/>
            <person name="Chen Z."/>
            <person name="Freedman E."/>
            <person name="Gellesch M."/>
            <person name="Goldberg J."/>
            <person name="Griggs A."/>
            <person name="Gujja S."/>
            <person name="Heilman E.R."/>
            <person name="Heiman D."/>
            <person name="Howarth C."/>
            <person name="Mehta T."/>
            <person name="Neiman D."/>
            <person name="Pearson M."/>
            <person name="Roberts A."/>
            <person name="Saif S."/>
            <person name="Shea T."/>
            <person name="Shenoy N."/>
            <person name="Sisk P."/>
            <person name="Stolte C."/>
            <person name="Sykes S."/>
            <person name="White J."/>
            <person name="Yandava C."/>
            <person name="Haas B."/>
            <person name="Henn M.R."/>
            <person name="Nusbaum C."/>
            <person name="Birren B."/>
        </authorList>
    </citation>
    <scope>NUCLEOTIDE SEQUENCE [LARGE SCALE GENOMIC DNA]</scope>
</reference>
<accession>A0A1I7VXK5</accession>
<proteinExistence type="predicted"/>
<protein>
    <submittedName>
        <fullName evidence="2">Uncharacterized protein</fullName>
    </submittedName>
</protein>
<evidence type="ECO:0000313" key="1">
    <source>
        <dbReference type="Proteomes" id="UP000095285"/>
    </source>
</evidence>
<organism evidence="1 2">
    <name type="scientific">Loa loa</name>
    <name type="common">Eye worm</name>
    <name type="synonym">Filaria loa</name>
    <dbReference type="NCBI Taxonomy" id="7209"/>
    <lineage>
        <taxon>Eukaryota</taxon>
        <taxon>Metazoa</taxon>
        <taxon>Ecdysozoa</taxon>
        <taxon>Nematoda</taxon>
        <taxon>Chromadorea</taxon>
        <taxon>Rhabditida</taxon>
        <taxon>Spirurina</taxon>
        <taxon>Spiruromorpha</taxon>
        <taxon>Filarioidea</taxon>
        <taxon>Onchocercidae</taxon>
        <taxon>Loa</taxon>
    </lineage>
</organism>
<evidence type="ECO:0000313" key="2">
    <source>
        <dbReference type="WBParaSite" id="EN70_7327"/>
    </source>
</evidence>
<name>A0A1I7VXK5_LOALO</name>
<dbReference type="Proteomes" id="UP000095285">
    <property type="component" value="Unassembled WGS sequence"/>
</dbReference>
<dbReference type="WBParaSite" id="EN70_7327">
    <property type="protein sequence ID" value="EN70_7327"/>
    <property type="gene ID" value="EN70_7327"/>
</dbReference>
<keyword evidence="1" id="KW-1185">Reference proteome</keyword>
<reference evidence="2" key="2">
    <citation type="submission" date="2016-11" db="UniProtKB">
        <authorList>
            <consortium name="WormBaseParasite"/>
        </authorList>
    </citation>
    <scope>IDENTIFICATION</scope>
</reference>
<sequence length="163" mass="18382">MKIVSVLDETRRKPATRQMNKKEMVRGTVGTRHPSAIEIPSRPVTIARYGNMKHCQNCETVEATEHSVLRKEGSKQHKQSLQRKCSGWSSVQTSINESREETLSKKQKSIQQPLGLQKIKEKTLLDPLSSTKVGDEYLGSAVQGQMCPEFGISLKSEFDFYSI</sequence>